<gene>
    <name evidence="3" type="primary">PARPA_06412.1 scaffold 22511</name>
</gene>
<accession>A0A0B7NAM7</accession>
<evidence type="ECO:0000256" key="1">
    <source>
        <dbReference type="SAM" id="MobiDB-lite"/>
    </source>
</evidence>
<feature type="signal peptide" evidence="2">
    <location>
        <begin position="1"/>
        <end position="20"/>
    </location>
</feature>
<feature type="region of interest" description="Disordered" evidence="1">
    <location>
        <begin position="180"/>
        <end position="201"/>
    </location>
</feature>
<feature type="region of interest" description="Disordered" evidence="1">
    <location>
        <begin position="73"/>
        <end position="96"/>
    </location>
</feature>
<feature type="compositionally biased region" description="Low complexity" evidence="1">
    <location>
        <begin position="84"/>
        <end position="96"/>
    </location>
</feature>
<reference evidence="3 4" key="1">
    <citation type="submission" date="2014-09" db="EMBL/GenBank/DDBJ databases">
        <authorList>
            <person name="Ellenberger Sabrina"/>
        </authorList>
    </citation>
    <scope>NUCLEOTIDE SEQUENCE [LARGE SCALE GENOMIC DNA]</scope>
    <source>
        <strain evidence="3 4">CBS 412.66</strain>
    </source>
</reference>
<feature type="chain" id="PRO_5002120649" evidence="2">
    <location>
        <begin position="21"/>
        <end position="201"/>
    </location>
</feature>
<keyword evidence="4" id="KW-1185">Reference proteome</keyword>
<name>A0A0B7NAM7_9FUNG</name>
<organism evidence="3 4">
    <name type="scientific">Parasitella parasitica</name>
    <dbReference type="NCBI Taxonomy" id="35722"/>
    <lineage>
        <taxon>Eukaryota</taxon>
        <taxon>Fungi</taxon>
        <taxon>Fungi incertae sedis</taxon>
        <taxon>Mucoromycota</taxon>
        <taxon>Mucoromycotina</taxon>
        <taxon>Mucoromycetes</taxon>
        <taxon>Mucorales</taxon>
        <taxon>Mucorineae</taxon>
        <taxon>Mucoraceae</taxon>
        <taxon>Parasitella</taxon>
    </lineage>
</organism>
<proteinExistence type="predicted"/>
<dbReference type="EMBL" id="LN727963">
    <property type="protein sequence ID" value="CEP12448.1"/>
    <property type="molecule type" value="Genomic_DNA"/>
</dbReference>
<feature type="compositionally biased region" description="Polar residues" evidence="1">
    <location>
        <begin position="190"/>
        <end position="201"/>
    </location>
</feature>
<dbReference type="STRING" id="35722.A0A0B7NAM7"/>
<protein>
    <submittedName>
        <fullName evidence="3">Uncharacterized protein</fullName>
    </submittedName>
</protein>
<evidence type="ECO:0000313" key="4">
    <source>
        <dbReference type="Proteomes" id="UP000054107"/>
    </source>
</evidence>
<dbReference type="Proteomes" id="UP000054107">
    <property type="component" value="Unassembled WGS sequence"/>
</dbReference>
<sequence>MQIKLLSIASLALLFAAASAAPTVKRQPNEASVPGSGDEAAFNAKVQAIQQDPEVKNTLEFLIQQIAAKLNEESSSKDLQTRSTLDGVTGDATGDVTGNAGDVVGGATGDVTGNAGDAVGDVAGKAGDVAGKAGDAVGDVAKTAGQGTADAAGAVGDAAGDVGVDAAGNAAAEVGNKVGDAAGKVGDTASDLTNTTGDVRP</sequence>
<dbReference type="OrthoDB" id="2287992at2759"/>
<dbReference type="AlphaFoldDB" id="A0A0B7NAM7"/>
<evidence type="ECO:0000256" key="2">
    <source>
        <dbReference type="SAM" id="SignalP"/>
    </source>
</evidence>
<evidence type="ECO:0000313" key="3">
    <source>
        <dbReference type="EMBL" id="CEP12448.1"/>
    </source>
</evidence>
<keyword evidence="2" id="KW-0732">Signal</keyword>